<dbReference type="GO" id="GO:0005524">
    <property type="term" value="F:ATP binding"/>
    <property type="evidence" value="ECO:0007669"/>
    <property type="project" value="UniProtKB-UniRule"/>
</dbReference>
<dbReference type="FunFam" id="2.10.50.10:FF:000001">
    <property type="entry name" value="Ephrin type-A receptor 5"/>
    <property type="match status" value="1"/>
</dbReference>
<dbReference type="PROSITE" id="PS50853">
    <property type="entry name" value="FN3"/>
    <property type="match status" value="2"/>
</dbReference>
<dbReference type="PANTHER" id="PTHR46877">
    <property type="entry name" value="EPH RECEPTOR A5"/>
    <property type="match status" value="1"/>
</dbReference>
<feature type="domain" description="Protein kinase" evidence="21">
    <location>
        <begin position="657"/>
        <end position="917"/>
    </location>
</feature>
<dbReference type="InterPro" id="IPR017441">
    <property type="entry name" value="Protein_kinase_ATP_BS"/>
</dbReference>
<comment type="subcellular location">
    <subcellularLocation>
        <location evidence="1">Cell membrane</location>
        <topology evidence="1">Single-pass type I membrane protein</topology>
    </subcellularLocation>
</comment>
<keyword evidence="16" id="KW-0325">Glycoprotein</keyword>
<evidence type="ECO:0000256" key="10">
    <source>
        <dbReference type="ARBA" id="ARBA00022777"/>
    </source>
</evidence>
<evidence type="ECO:0000256" key="20">
    <source>
        <dbReference type="SAM" id="SignalP"/>
    </source>
</evidence>
<dbReference type="SMART" id="SM00219">
    <property type="entry name" value="TyrKc"/>
    <property type="match status" value="1"/>
</dbReference>
<dbReference type="InterPro" id="IPR009030">
    <property type="entry name" value="Growth_fac_rcpt_cys_sf"/>
</dbReference>
<dbReference type="InterPro" id="IPR020635">
    <property type="entry name" value="Tyr_kinase_cat_dom"/>
</dbReference>
<keyword evidence="9 17" id="KW-0547">Nucleotide-binding</keyword>
<keyword evidence="25" id="KW-1185">Reference proteome</keyword>
<evidence type="ECO:0000256" key="15">
    <source>
        <dbReference type="ARBA" id="ARBA00023170"/>
    </source>
</evidence>
<evidence type="ECO:0000256" key="16">
    <source>
        <dbReference type="ARBA" id="ARBA00023180"/>
    </source>
</evidence>
<name>A0A653BL78_CALMS</name>
<evidence type="ECO:0000256" key="7">
    <source>
        <dbReference type="ARBA" id="ARBA00022729"/>
    </source>
</evidence>
<dbReference type="FunFam" id="2.60.40.1770:FF:000005">
    <property type="entry name" value="Eph receptor tyrosine kinase"/>
    <property type="match status" value="1"/>
</dbReference>
<feature type="signal peptide" evidence="20">
    <location>
        <begin position="1"/>
        <end position="23"/>
    </location>
</feature>
<dbReference type="GO" id="GO:0005886">
    <property type="term" value="C:plasma membrane"/>
    <property type="evidence" value="ECO:0007669"/>
    <property type="project" value="UniProtKB-SubCell"/>
</dbReference>
<organism evidence="24 25">
    <name type="scientific">Callosobruchus maculatus</name>
    <name type="common">Southern cowpea weevil</name>
    <name type="synonym">Pulse bruchid</name>
    <dbReference type="NCBI Taxonomy" id="64391"/>
    <lineage>
        <taxon>Eukaryota</taxon>
        <taxon>Metazoa</taxon>
        <taxon>Ecdysozoa</taxon>
        <taxon>Arthropoda</taxon>
        <taxon>Hexapoda</taxon>
        <taxon>Insecta</taxon>
        <taxon>Pterygota</taxon>
        <taxon>Neoptera</taxon>
        <taxon>Endopterygota</taxon>
        <taxon>Coleoptera</taxon>
        <taxon>Polyphaga</taxon>
        <taxon>Cucujiformia</taxon>
        <taxon>Chrysomeloidea</taxon>
        <taxon>Chrysomelidae</taxon>
        <taxon>Bruchinae</taxon>
        <taxon>Bruchini</taxon>
        <taxon>Callosobruchus</taxon>
    </lineage>
</organism>
<evidence type="ECO:0000256" key="11">
    <source>
        <dbReference type="ARBA" id="ARBA00022840"/>
    </source>
</evidence>
<dbReference type="FunFam" id="2.60.40.10:FF:001644">
    <property type="entry name" value="Eph receptor tyrosine kinase"/>
    <property type="match status" value="1"/>
</dbReference>
<dbReference type="PROSITE" id="PS51550">
    <property type="entry name" value="EPH_LBD"/>
    <property type="match status" value="1"/>
</dbReference>
<dbReference type="Pfam" id="PF14575">
    <property type="entry name" value="EphA2_TM"/>
    <property type="match status" value="1"/>
</dbReference>
<evidence type="ECO:0000256" key="2">
    <source>
        <dbReference type="ARBA" id="ARBA00011902"/>
    </source>
</evidence>
<dbReference type="FunFam" id="2.60.120.260:FF:000089">
    <property type="entry name" value="Eph receptor tyrosine kinase"/>
    <property type="match status" value="1"/>
</dbReference>
<dbReference type="PROSITE" id="PS00109">
    <property type="entry name" value="PROTEIN_KINASE_TYR"/>
    <property type="match status" value="1"/>
</dbReference>
<keyword evidence="10" id="KW-0418">Kinase</keyword>
<dbReference type="CDD" id="cd10319">
    <property type="entry name" value="EphR_LBD"/>
    <property type="match status" value="1"/>
</dbReference>
<dbReference type="PRINTS" id="PR00109">
    <property type="entry name" value="TYRKINASE"/>
</dbReference>
<evidence type="ECO:0000259" key="21">
    <source>
        <dbReference type="PROSITE" id="PS50011"/>
    </source>
</evidence>
<evidence type="ECO:0000256" key="6">
    <source>
        <dbReference type="ARBA" id="ARBA00022692"/>
    </source>
</evidence>
<dbReference type="GO" id="GO:0030425">
    <property type="term" value="C:dendrite"/>
    <property type="evidence" value="ECO:0007669"/>
    <property type="project" value="TreeGrafter"/>
</dbReference>
<dbReference type="SUPFAM" id="SSF57184">
    <property type="entry name" value="Growth factor receptor domain"/>
    <property type="match status" value="1"/>
</dbReference>
<feature type="domain" description="Fibronectin type-III" evidence="22">
    <location>
        <begin position="435"/>
        <end position="527"/>
    </location>
</feature>
<dbReference type="EC" id="2.7.10.1" evidence="2"/>
<evidence type="ECO:0000256" key="8">
    <source>
        <dbReference type="ARBA" id="ARBA00022737"/>
    </source>
</evidence>
<dbReference type="Pfam" id="PF25599">
    <property type="entry name" value="Ephrin_CRD"/>
    <property type="match status" value="1"/>
</dbReference>
<dbReference type="CDD" id="cd05033">
    <property type="entry name" value="PTKc_EphR"/>
    <property type="match status" value="1"/>
</dbReference>
<keyword evidence="4" id="KW-0597">Phosphoprotein</keyword>
<keyword evidence="11 17" id="KW-0067">ATP-binding</keyword>
<evidence type="ECO:0000313" key="25">
    <source>
        <dbReference type="Proteomes" id="UP000410492"/>
    </source>
</evidence>
<dbReference type="AlphaFoldDB" id="A0A653BL78"/>
<dbReference type="SMART" id="SM00615">
    <property type="entry name" value="EPH_lbd"/>
    <property type="match status" value="1"/>
</dbReference>
<dbReference type="FunFam" id="3.30.200.20:FF:000143">
    <property type="entry name" value="Ephrin type-B receptor 6"/>
    <property type="match status" value="1"/>
</dbReference>
<accession>A0A653BL78</accession>
<dbReference type="InterPro" id="IPR001426">
    <property type="entry name" value="Tyr_kinase_rcpt_V_CS"/>
</dbReference>
<dbReference type="InterPro" id="IPR001245">
    <property type="entry name" value="Ser-Thr/Tyr_kinase_cat_dom"/>
</dbReference>
<feature type="region of interest" description="Disordered" evidence="18">
    <location>
        <begin position="1131"/>
        <end position="1165"/>
    </location>
</feature>
<dbReference type="Gene3D" id="2.60.40.1770">
    <property type="entry name" value="ephrin a2 ectodomain"/>
    <property type="match status" value="1"/>
</dbReference>
<dbReference type="CDD" id="cd00063">
    <property type="entry name" value="FN3"/>
    <property type="match status" value="2"/>
</dbReference>
<evidence type="ECO:0000256" key="14">
    <source>
        <dbReference type="ARBA" id="ARBA00023137"/>
    </source>
</evidence>
<evidence type="ECO:0000256" key="17">
    <source>
        <dbReference type="PROSITE-ProRule" id="PRU10141"/>
    </source>
</evidence>
<dbReference type="InterPro" id="IPR013783">
    <property type="entry name" value="Ig-like_fold"/>
</dbReference>
<dbReference type="PROSITE" id="PS50011">
    <property type="entry name" value="PROTEIN_KINASE_DOM"/>
    <property type="match status" value="1"/>
</dbReference>
<dbReference type="InterPro" id="IPR008979">
    <property type="entry name" value="Galactose-bd-like_sf"/>
</dbReference>
<keyword evidence="3" id="KW-1003">Cell membrane</keyword>
<dbReference type="SUPFAM" id="SSF56112">
    <property type="entry name" value="Protein kinase-like (PK-like)"/>
    <property type="match status" value="1"/>
</dbReference>
<keyword evidence="14" id="KW-0829">Tyrosine-protein kinase</keyword>
<dbReference type="Proteomes" id="UP000410492">
    <property type="component" value="Unassembled WGS sequence"/>
</dbReference>
<keyword evidence="12 19" id="KW-1133">Transmembrane helix</keyword>
<evidence type="ECO:0000256" key="13">
    <source>
        <dbReference type="ARBA" id="ARBA00023136"/>
    </source>
</evidence>
<dbReference type="Pfam" id="PF00041">
    <property type="entry name" value="fn3"/>
    <property type="match status" value="2"/>
</dbReference>
<dbReference type="Gene3D" id="3.30.200.20">
    <property type="entry name" value="Phosphorylase Kinase, domain 1"/>
    <property type="match status" value="1"/>
</dbReference>
<dbReference type="InterPro" id="IPR050449">
    <property type="entry name" value="Ephrin_rcpt_TKs"/>
</dbReference>
<dbReference type="Gene3D" id="2.60.120.260">
    <property type="entry name" value="Galactose-binding domain-like"/>
    <property type="match status" value="1"/>
</dbReference>
<keyword evidence="5" id="KW-0808">Transferase</keyword>
<dbReference type="Gene3D" id="2.10.50.10">
    <property type="entry name" value="Tumor Necrosis Factor Receptor, subunit A, domain 2"/>
    <property type="match status" value="1"/>
</dbReference>
<evidence type="ECO:0000256" key="18">
    <source>
        <dbReference type="SAM" id="MobiDB-lite"/>
    </source>
</evidence>
<evidence type="ECO:0000256" key="12">
    <source>
        <dbReference type="ARBA" id="ARBA00022989"/>
    </source>
</evidence>
<evidence type="ECO:0000259" key="23">
    <source>
        <dbReference type="PROSITE" id="PS51550"/>
    </source>
</evidence>
<evidence type="ECO:0000256" key="19">
    <source>
        <dbReference type="SAM" id="Phobius"/>
    </source>
</evidence>
<dbReference type="Pfam" id="PF07714">
    <property type="entry name" value="PK_Tyr_Ser-Thr"/>
    <property type="match status" value="1"/>
</dbReference>
<dbReference type="InterPro" id="IPR036116">
    <property type="entry name" value="FN3_sf"/>
</dbReference>
<dbReference type="InterPro" id="IPR008266">
    <property type="entry name" value="Tyr_kinase_AS"/>
</dbReference>
<dbReference type="GO" id="GO:0005005">
    <property type="term" value="F:transmembrane-ephrin receptor activity"/>
    <property type="evidence" value="ECO:0007669"/>
    <property type="project" value="TreeGrafter"/>
</dbReference>
<dbReference type="PANTHER" id="PTHR46877:SF14">
    <property type="entry name" value="RECEPTOR PROTEIN-TYROSINE KINASE"/>
    <property type="match status" value="1"/>
</dbReference>
<dbReference type="SMART" id="SM00060">
    <property type="entry name" value="FN3"/>
    <property type="match status" value="2"/>
</dbReference>
<keyword evidence="15" id="KW-0675">Receptor</keyword>
<evidence type="ECO:0000313" key="24">
    <source>
        <dbReference type="EMBL" id="VEN36312.1"/>
    </source>
</evidence>
<dbReference type="InterPro" id="IPR011009">
    <property type="entry name" value="Kinase-like_dom_sf"/>
</dbReference>
<dbReference type="InterPro" id="IPR003961">
    <property type="entry name" value="FN3_dom"/>
</dbReference>
<dbReference type="Gene3D" id="2.60.40.10">
    <property type="entry name" value="Immunoglobulins"/>
    <property type="match status" value="2"/>
</dbReference>
<evidence type="ECO:0000256" key="5">
    <source>
        <dbReference type="ARBA" id="ARBA00022679"/>
    </source>
</evidence>
<protein>
    <recommendedName>
        <fullName evidence="2">receptor protein-tyrosine kinase</fullName>
        <ecNumber evidence="2">2.7.10.1</ecNumber>
    </recommendedName>
</protein>
<feature type="domain" description="Fibronectin type-III" evidence="22">
    <location>
        <begin position="332"/>
        <end position="431"/>
    </location>
</feature>
<proteinExistence type="predicted"/>
<keyword evidence="6 19" id="KW-0812">Transmembrane</keyword>
<dbReference type="InterPro" id="IPR027936">
    <property type="entry name" value="Eph_TM"/>
</dbReference>
<evidence type="ECO:0000256" key="1">
    <source>
        <dbReference type="ARBA" id="ARBA00004251"/>
    </source>
</evidence>
<dbReference type="FunFam" id="2.60.40.10:FF:001638">
    <property type="entry name" value="Eph receptor tyrosine kinase"/>
    <property type="match status" value="1"/>
</dbReference>
<evidence type="ECO:0000256" key="3">
    <source>
        <dbReference type="ARBA" id="ARBA00022475"/>
    </source>
</evidence>
<feature type="binding site" evidence="17">
    <location>
        <position position="688"/>
    </location>
    <ligand>
        <name>ATP</name>
        <dbReference type="ChEBI" id="CHEBI:30616"/>
    </ligand>
</feature>
<keyword evidence="13 19" id="KW-0472">Membrane</keyword>
<gene>
    <name evidence="24" type="ORF">CALMAC_LOCUS1968</name>
</gene>
<evidence type="ECO:0000256" key="9">
    <source>
        <dbReference type="ARBA" id="ARBA00022741"/>
    </source>
</evidence>
<feature type="domain" description="Eph LBD" evidence="23">
    <location>
        <begin position="24"/>
        <end position="207"/>
    </location>
</feature>
<dbReference type="Pfam" id="PF01404">
    <property type="entry name" value="Ephrin_lbd"/>
    <property type="match status" value="1"/>
</dbReference>
<dbReference type="PROSITE" id="PS00791">
    <property type="entry name" value="RECEPTOR_TYR_KIN_V_2"/>
    <property type="match status" value="1"/>
</dbReference>
<feature type="chain" id="PRO_5024853055" description="receptor protein-tyrosine kinase" evidence="20">
    <location>
        <begin position="24"/>
        <end position="1220"/>
    </location>
</feature>
<sequence length="1220" mass="137728">MGLLWRVFPLLALVFTNSQNTYAEQVVLLDTTKEESLDWTRYPYGPQATTPGWVEESFTNFQKGINWRSYVVCDVAYNNVNNWLWTPFIERNVSNRMYIEIKFTIRDCSLFPGNALSCKETFSLLYYEFDAVTREPPPWNAERYKLISRIAAGEGRFNSNSEVNINTEVKSIPVTKKGVYFAFRDQGACISLLAIKIYYIVCPEVTVNFARFPSTPTGKEITIIEQATGTCVSNAEPVDGTPTYLCKGDGKWTLPTGGCKCKAGFQPDMEKQTCNVCQQGTYKAETGDGPCLPCPPFSQGPDYGLTECRCNAGYFRAPTDPKNMSCTQPPSAPVNLTVSFVDQSTVILSWLPPESQGGRVDTVYRIRCDACSLGLVQYNPSTETFNETRITISGLNAVTTYRFQIFAENGVSHMAMRPAEFADIVVTTEASVASSITNIRVTSVKSTEISIAWDAPNDDEDLVETYEVRWFKRNDIDYSNNSLLTSDLSATINGLQQRTEYGVQVRAKTQRGWGAYSPVIFKTTGQVLNTAYIGDEEGLRLQLVAGGIVAVVVILVAVIVLTVVFLRSRSNDECNKKQPSDCDTLEYRNGEVHHSLDNPPIVATHTNDDIYKLHNVAVTTPLFTGISASRTYIDPHTYEDPNQAVREFAREIDASCITIEAIIGGGEFGDVCRGKLKMNGVDIDVAIKTLKAGSLEKSRNDFLTEASIMGQFEHPNVIFLQGVVTKSNPVMIITEYMENGSLDTFLRANDGKFQVIQLTGMLRGIASGMQYLSEMNYVHRDLAARNVLVNSQLVCKIADFGLSREIESATEGAYTTRGGKIPVRWTAPEAIAFRKFTSASDVWSMGIVCWEVMSYGERPYWNWSNQDVIKSIEKGYRLPAPMDCPEAIYQLMLDCWQKERTHRPTFQSIVKTLDKLIRVPDTLRKIAQNRRLLPSHILPWPTQPTVSPPHLTQNHPLSEPSMARLHQNPYFGSLQRRLNYAPNIIEAHPYYGLPDVLLQNYGVVSDEAFEEAEYRKQLENEYRNSLIEHEMKKRFSSLLNLREENVCNGLEDPSRLKELNLMPGSNWMPNFESPLEQIYQRRQVGNYYPNLDPKFTEMQNRPQETLRNSFFNEQDEYDQETENFFGKRPNIFEETSKPNTTNQDADNLFGKRHTSNESPSKSSDLLELSEQFSDNFKDESNVAKGSDNLFGVEDVRGENRSTVEDRNAQNRGAWVNFNNL</sequence>
<dbReference type="SUPFAM" id="SSF49265">
    <property type="entry name" value="Fibronectin type III"/>
    <property type="match status" value="1"/>
</dbReference>
<evidence type="ECO:0000259" key="22">
    <source>
        <dbReference type="PROSITE" id="PS50853"/>
    </source>
</evidence>
<reference evidence="24 25" key="1">
    <citation type="submission" date="2019-01" db="EMBL/GenBank/DDBJ databases">
        <authorList>
            <person name="Sayadi A."/>
        </authorList>
    </citation>
    <scope>NUCLEOTIDE SEQUENCE [LARGE SCALE GENOMIC DNA]</scope>
</reference>
<dbReference type="OrthoDB" id="4062651at2759"/>
<evidence type="ECO:0000256" key="4">
    <source>
        <dbReference type="ARBA" id="ARBA00022553"/>
    </source>
</evidence>
<dbReference type="InterPro" id="IPR000719">
    <property type="entry name" value="Prot_kinase_dom"/>
</dbReference>
<dbReference type="Gene3D" id="1.10.510.10">
    <property type="entry name" value="Transferase(Phosphotransferase) domain 1"/>
    <property type="match status" value="1"/>
</dbReference>
<dbReference type="SUPFAM" id="SSF49785">
    <property type="entry name" value="Galactose-binding domain-like"/>
    <property type="match status" value="1"/>
</dbReference>
<keyword evidence="8" id="KW-0677">Repeat</keyword>
<dbReference type="EMBL" id="CAACVG010002314">
    <property type="protein sequence ID" value="VEN36312.1"/>
    <property type="molecule type" value="Genomic_DNA"/>
</dbReference>
<dbReference type="PROSITE" id="PS00107">
    <property type="entry name" value="PROTEIN_KINASE_ATP"/>
    <property type="match status" value="1"/>
</dbReference>
<dbReference type="InterPro" id="IPR001090">
    <property type="entry name" value="Ephrin_rcpt_lig-bd_dom"/>
</dbReference>
<keyword evidence="7 20" id="KW-0732">Signal</keyword>
<feature type="transmembrane region" description="Helical" evidence="19">
    <location>
        <begin position="543"/>
        <end position="566"/>
    </location>
</feature>
<dbReference type="GO" id="GO:0007411">
    <property type="term" value="P:axon guidance"/>
    <property type="evidence" value="ECO:0007669"/>
    <property type="project" value="TreeGrafter"/>
</dbReference>
<dbReference type="FunFam" id="1.10.510.10:FF:000019">
    <property type="entry name" value="Ephrin type-A receptor 5"/>
    <property type="match status" value="1"/>
</dbReference>